<feature type="compositionally biased region" description="Polar residues" evidence="1">
    <location>
        <begin position="60"/>
        <end position="75"/>
    </location>
</feature>
<organism evidence="2 3">
    <name type="scientific">Adineta ricciae</name>
    <name type="common">Rotifer</name>
    <dbReference type="NCBI Taxonomy" id="249248"/>
    <lineage>
        <taxon>Eukaryota</taxon>
        <taxon>Metazoa</taxon>
        <taxon>Spiralia</taxon>
        <taxon>Gnathifera</taxon>
        <taxon>Rotifera</taxon>
        <taxon>Eurotatoria</taxon>
        <taxon>Bdelloidea</taxon>
        <taxon>Adinetida</taxon>
        <taxon>Adinetidae</taxon>
        <taxon>Adineta</taxon>
    </lineage>
</organism>
<dbReference type="Proteomes" id="UP000663852">
    <property type="component" value="Unassembled WGS sequence"/>
</dbReference>
<dbReference type="OrthoDB" id="10053467at2759"/>
<feature type="region of interest" description="Disordered" evidence="1">
    <location>
        <begin position="372"/>
        <end position="461"/>
    </location>
</feature>
<accession>A0A813Z2V8</accession>
<evidence type="ECO:0000313" key="2">
    <source>
        <dbReference type="EMBL" id="CAF0892430.1"/>
    </source>
</evidence>
<dbReference type="AlphaFoldDB" id="A0A813Z2V8"/>
<protein>
    <submittedName>
        <fullName evidence="2">Uncharacterized protein</fullName>
    </submittedName>
</protein>
<feature type="compositionally biased region" description="Polar residues" evidence="1">
    <location>
        <begin position="377"/>
        <end position="391"/>
    </location>
</feature>
<feature type="compositionally biased region" description="Polar residues" evidence="1">
    <location>
        <begin position="211"/>
        <end position="226"/>
    </location>
</feature>
<proteinExistence type="predicted"/>
<reference evidence="2" key="1">
    <citation type="submission" date="2021-02" db="EMBL/GenBank/DDBJ databases">
        <authorList>
            <person name="Nowell W R."/>
        </authorList>
    </citation>
    <scope>NUCLEOTIDE SEQUENCE</scope>
</reference>
<evidence type="ECO:0000313" key="3">
    <source>
        <dbReference type="Proteomes" id="UP000663852"/>
    </source>
</evidence>
<comment type="caution">
    <text evidence="2">The sequence shown here is derived from an EMBL/GenBank/DDBJ whole genome shotgun (WGS) entry which is preliminary data.</text>
</comment>
<feature type="compositionally biased region" description="Basic and acidic residues" evidence="1">
    <location>
        <begin position="330"/>
        <end position="342"/>
    </location>
</feature>
<sequence>MTHGEKSFWRISNIIMSEKIKKRRNVCRLTVVKIVDSGPIPSNHADSDDEQISSRDHITRQSPQQKRPISPTPTLNIAHKKLRLEQTTNSVQKKPVQSLTKSENSSKTTANTKKPKLALCKASSITEEKVSKSSSVKESNQSSIVNDKSKNSSLSKPPSSMKLVKSHSMNDVKSSSQSIPNSTKKKELVVFSPPKSKPISNSQPAVKKSITKNPPKTSIKTEQLSTSIVKSPSTIVLKQETASQSSTNNIPSSNAKPSTSLNTLKKIPKKPVSSSTPSAEKQSRLSMPTSSLKPTSTRELQRQTSLSSKPKSSIKREHSLPTISTVSSKKQSEKSKIVKDSKLSCSKQSNLPPSSLHSHSLVSTEPSVVFSTPPAIDTSQSSTVKSPSVQVFPTEDPLLPSSMDIDTQLSDKSSPHEQTLTKATVNQMYYSDQSEDPNDSESSEEENEDEDEDEEDLPSSLTNDDLRYKLIYIYNRFQLNSMNDLIIFVRFFKRHQLIDISTLSMTKKSDEMFTYDLFSLSPSHIGELANDLGYTN</sequence>
<feature type="compositionally biased region" description="Low complexity" evidence="1">
    <location>
        <begin position="132"/>
        <end position="163"/>
    </location>
</feature>
<feature type="compositionally biased region" description="Polar residues" evidence="1">
    <location>
        <begin position="167"/>
        <end position="182"/>
    </location>
</feature>
<name>A0A813Z2V8_ADIRI</name>
<feature type="compositionally biased region" description="Low complexity" evidence="1">
    <location>
        <begin position="349"/>
        <end position="360"/>
    </location>
</feature>
<feature type="compositionally biased region" description="Polar residues" evidence="1">
    <location>
        <begin position="85"/>
        <end position="112"/>
    </location>
</feature>
<feature type="compositionally biased region" description="Polar residues" evidence="1">
    <location>
        <begin position="404"/>
        <end position="430"/>
    </location>
</feature>
<feature type="compositionally biased region" description="Acidic residues" evidence="1">
    <location>
        <begin position="433"/>
        <end position="457"/>
    </location>
</feature>
<evidence type="ECO:0000256" key="1">
    <source>
        <dbReference type="SAM" id="MobiDB-lite"/>
    </source>
</evidence>
<feature type="region of interest" description="Disordered" evidence="1">
    <location>
        <begin position="37"/>
        <end position="226"/>
    </location>
</feature>
<gene>
    <name evidence="2" type="ORF">EDS130_LOCUS9356</name>
</gene>
<feature type="compositionally biased region" description="Polar residues" evidence="1">
    <location>
        <begin position="272"/>
        <end position="311"/>
    </location>
</feature>
<feature type="compositionally biased region" description="Polar residues" evidence="1">
    <location>
        <begin position="239"/>
        <end position="263"/>
    </location>
</feature>
<dbReference type="EMBL" id="CAJNOJ010000031">
    <property type="protein sequence ID" value="CAF0892430.1"/>
    <property type="molecule type" value="Genomic_DNA"/>
</dbReference>
<feature type="region of interest" description="Disordered" evidence="1">
    <location>
        <begin position="239"/>
        <end position="360"/>
    </location>
</feature>